<dbReference type="GO" id="GO:0004657">
    <property type="term" value="F:proline dehydrogenase activity"/>
    <property type="evidence" value="ECO:0007669"/>
    <property type="project" value="TreeGrafter"/>
</dbReference>
<comment type="similarity">
    <text evidence="2">Belongs to the MSOX/MTOX family.</text>
</comment>
<sequence length="454" mass="48509">MDAGPELISSAHPSLIAQLNSSKCNERNSPASILIVGSGEFGLTTALFLALSPLYTSTEITVLDRLPFPAVDGSSIDSSRIVRTDYSSPAYVALCNSAQKVWRGLDASHPLHGIGDEGRYTELGLVLTANEGEEGVSYVDSSYRTVSTVLPELNLELLPTREDVQRACKLGGGGTGVRGYANWSSGWADAEKAMIFLRERVAATGRVRFQTGEAASLNHDPTGRVTGVLTSAGEELHAALTILATGAWTPSLLDLSGRSIATGQVLGYLPVTLAEAQRLEAMPVVFNLSTGIFFIYHQADKVLKVARHASGYLHPQTTRDGREGVSTPLTGIEIPEDAQREFYAALKEILPDLPEDRKMEKTRMCWYNDTATGDFIVSNHPTKPGLFLATGGSGHAFKFLPVLGEHIVAILSGSADAGYKDLWAWPEAADKVVNKDGSRAGGDGGEHLLLCPAT</sequence>
<evidence type="ECO:0000256" key="2">
    <source>
        <dbReference type="ARBA" id="ARBA00010989"/>
    </source>
</evidence>
<name>A0A5J5FAQ7_9PEZI</name>
<dbReference type="OrthoDB" id="2219495at2759"/>
<dbReference type="Gene3D" id="3.30.9.10">
    <property type="entry name" value="D-Amino Acid Oxidase, subunit A, domain 2"/>
    <property type="match status" value="1"/>
</dbReference>
<gene>
    <name evidence="7" type="ORF">FN846DRAFT_771262</name>
</gene>
<dbReference type="Pfam" id="PF01266">
    <property type="entry name" value="DAO"/>
    <property type="match status" value="1"/>
</dbReference>
<evidence type="ECO:0000256" key="5">
    <source>
        <dbReference type="ARBA" id="ARBA00023002"/>
    </source>
</evidence>
<dbReference type="GO" id="GO:0008115">
    <property type="term" value="F:sarcosine oxidase activity"/>
    <property type="evidence" value="ECO:0007669"/>
    <property type="project" value="TreeGrafter"/>
</dbReference>
<dbReference type="PANTHER" id="PTHR10961">
    <property type="entry name" value="PEROXISOMAL SARCOSINE OXIDASE"/>
    <property type="match status" value="1"/>
</dbReference>
<keyword evidence="3" id="KW-0285">Flavoprotein</keyword>
<evidence type="ECO:0000313" key="8">
    <source>
        <dbReference type="Proteomes" id="UP000326924"/>
    </source>
</evidence>
<dbReference type="InterPro" id="IPR045170">
    <property type="entry name" value="MTOX"/>
</dbReference>
<evidence type="ECO:0000256" key="3">
    <source>
        <dbReference type="ARBA" id="ARBA00022630"/>
    </source>
</evidence>
<comment type="caution">
    <text evidence="7">The sequence shown here is derived from an EMBL/GenBank/DDBJ whole genome shotgun (WGS) entry which is preliminary data.</text>
</comment>
<dbReference type="InterPro" id="IPR006076">
    <property type="entry name" value="FAD-dep_OxRdtase"/>
</dbReference>
<dbReference type="Proteomes" id="UP000326924">
    <property type="component" value="Unassembled WGS sequence"/>
</dbReference>
<protein>
    <submittedName>
        <fullName evidence="7">Fructosyl amino acid oxidasesarcosine oxidase</fullName>
    </submittedName>
</protein>
<evidence type="ECO:0000256" key="1">
    <source>
        <dbReference type="ARBA" id="ARBA00001974"/>
    </source>
</evidence>
<dbReference type="Gene3D" id="3.50.50.60">
    <property type="entry name" value="FAD/NAD(P)-binding domain"/>
    <property type="match status" value="1"/>
</dbReference>
<dbReference type="InterPro" id="IPR036188">
    <property type="entry name" value="FAD/NAD-bd_sf"/>
</dbReference>
<reference evidence="7 8" key="1">
    <citation type="submission" date="2019-09" db="EMBL/GenBank/DDBJ databases">
        <title>Draft genome of the ectomycorrhizal ascomycete Sphaerosporella brunnea.</title>
        <authorList>
            <consortium name="DOE Joint Genome Institute"/>
            <person name="Benucci G.M."/>
            <person name="Marozzi G."/>
            <person name="Antonielli L."/>
            <person name="Sanchez S."/>
            <person name="Marco P."/>
            <person name="Wang X."/>
            <person name="Falini L.B."/>
            <person name="Barry K."/>
            <person name="Haridas S."/>
            <person name="Lipzen A."/>
            <person name="Labutti K."/>
            <person name="Grigoriev I.V."/>
            <person name="Murat C."/>
            <person name="Martin F."/>
            <person name="Albertini E."/>
            <person name="Donnini D."/>
            <person name="Bonito G."/>
        </authorList>
    </citation>
    <scope>NUCLEOTIDE SEQUENCE [LARGE SCALE GENOMIC DNA]</scope>
    <source>
        <strain evidence="7 8">Sb_GMNB300</strain>
    </source>
</reference>
<evidence type="ECO:0000256" key="4">
    <source>
        <dbReference type="ARBA" id="ARBA00022827"/>
    </source>
</evidence>
<dbReference type="EMBL" id="VXIS01000007">
    <property type="protein sequence ID" value="KAA8914256.1"/>
    <property type="molecule type" value="Genomic_DNA"/>
</dbReference>
<proteinExistence type="inferred from homology"/>
<keyword evidence="8" id="KW-1185">Reference proteome</keyword>
<comment type="cofactor">
    <cofactor evidence="1">
        <name>FAD</name>
        <dbReference type="ChEBI" id="CHEBI:57692"/>
    </cofactor>
</comment>
<feature type="domain" description="FAD dependent oxidoreductase" evidence="6">
    <location>
        <begin position="33"/>
        <end position="408"/>
    </location>
</feature>
<dbReference type="SUPFAM" id="SSF51905">
    <property type="entry name" value="FAD/NAD(P)-binding domain"/>
    <property type="match status" value="1"/>
</dbReference>
<dbReference type="GO" id="GO:0050031">
    <property type="term" value="F:L-pipecolate oxidase activity"/>
    <property type="evidence" value="ECO:0007669"/>
    <property type="project" value="TreeGrafter"/>
</dbReference>
<dbReference type="AlphaFoldDB" id="A0A5J5FAQ7"/>
<organism evidence="7 8">
    <name type="scientific">Sphaerosporella brunnea</name>
    <dbReference type="NCBI Taxonomy" id="1250544"/>
    <lineage>
        <taxon>Eukaryota</taxon>
        <taxon>Fungi</taxon>
        <taxon>Dikarya</taxon>
        <taxon>Ascomycota</taxon>
        <taxon>Pezizomycotina</taxon>
        <taxon>Pezizomycetes</taxon>
        <taxon>Pezizales</taxon>
        <taxon>Pyronemataceae</taxon>
        <taxon>Sphaerosporella</taxon>
    </lineage>
</organism>
<keyword evidence="4" id="KW-0274">FAD</keyword>
<keyword evidence="5" id="KW-0560">Oxidoreductase</keyword>
<accession>A0A5J5FAQ7</accession>
<dbReference type="PANTHER" id="PTHR10961:SF46">
    <property type="entry name" value="PEROXISOMAL SARCOSINE OXIDASE"/>
    <property type="match status" value="1"/>
</dbReference>
<dbReference type="GO" id="GO:0050660">
    <property type="term" value="F:flavin adenine dinucleotide binding"/>
    <property type="evidence" value="ECO:0007669"/>
    <property type="project" value="InterPro"/>
</dbReference>
<evidence type="ECO:0000313" key="7">
    <source>
        <dbReference type="EMBL" id="KAA8914256.1"/>
    </source>
</evidence>
<evidence type="ECO:0000259" key="6">
    <source>
        <dbReference type="Pfam" id="PF01266"/>
    </source>
</evidence>
<dbReference type="InParanoid" id="A0A5J5FAQ7"/>